<dbReference type="EMBL" id="JABBXH010000002">
    <property type="protein sequence ID" value="NMP31589.1"/>
    <property type="molecule type" value="Genomic_DNA"/>
</dbReference>
<feature type="domain" description="ChrR-like cupin" evidence="1">
    <location>
        <begin position="132"/>
        <end position="195"/>
    </location>
</feature>
<dbReference type="Pfam" id="PF12973">
    <property type="entry name" value="Cupin_7"/>
    <property type="match status" value="1"/>
</dbReference>
<dbReference type="RefSeq" id="WP_169074891.1">
    <property type="nucleotide sequence ID" value="NZ_JABBXH010000002.1"/>
</dbReference>
<evidence type="ECO:0000313" key="3">
    <source>
        <dbReference type="Proteomes" id="UP000568664"/>
    </source>
</evidence>
<dbReference type="Gene3D" id="1.10.10.1320">
    <property type="entry name" value="Anti-sigma factor, zinc-finger domain"/>
    <property type="match status" value="1"/>
</dbReference>
<dbReference type="CDD" id="cd20301">
    <property type="entry name" value="cupin_ChrR"/>
    <property type="match status" value="1"/>
</dbReference>
<dbReference type="InterPro" id="IPR025979">
    <property type="entry name" value="ChrR-like_cupin_dom"/>
</dbReference>
<reference evidence="2 3" key="1">
    <citation type="submission" date="2020-04" db="EMBL/GenBank/DDBJ databases">
        <title>Thalassotalea sp. M1531, isolated from the surface of marine red alga.</title>
        <authorList>
            <person name="Pang L."/>
            <person name="Lu D.-C."/>
        </authorList>
    </citation>
    <scope>NUCLEOTIDE SEQUENCE [LARGE SCALE GENOMIC DNA]</scope>
    <source>
        <strain evidence="2 3">M1531</strain>
    </source>
</reference>
<dbReference type="InterPro" id="IPR041916">
    <property type="entry name" value="Anti_sigma_zinc_sf"/>
</dbReference>
<dbReference type="AlphaFoldDB" id="A0A7Y0LCA6"/>
<evidence type="ECO:0000259" key="1">
    <source>
        <dbReference type="Pfam" id="PF12973"/>
    </source>
</evidence>
<dbReference type="NCBIfam" id="TIGR02451">
    <property type="entry name" value="anti_sig_ChrR"/>
    <property type="match status" value="1"/>
</dbReference>
<keyword evidence="3" id="KW-1185">Reference proteome</keyword>
<dbReference type="InterPro" id="IPR012807">
    <property type="entry name" value="Anti-sigma_ChrR"/>
</dbReference>
<proteinExistence type="predicted"/>
<evidence type="ECO:0000313" key="2">
    <source>
        <dbReference type="EMBL" id="NMP31589.1"/>
    </source>
</evidence>
<gene>
    <name evidence="2" type="ORF">HII17_08445</name>
</gene>
<dbReference type="InterPro" id="IPR014710">
    <property type="entry name" value="RmlC-like_jellyroll"/>
</dbReference>
<protein>
    <submittedName>
        <fullName evidence="2">Transcriptional regulator</fullName>
    </submittedName>
</protein>
<sequence>MIKHHPNSELLEKFADGELPASIAAGIAIHVEMCPVCKVAVAELTEQRSAIHFESSDLEMPMSELNIASMVEEITLSDEIDIAIADKEKSISVKGEEYILPRALTNMAMSKWSSIGHLARARFSIDEEPLRASLLQIQAGGSVPEHTHKGFELTVLVDGHFEDELGIYGPGDFILLDAEHTHSPVTKDGCLCYTVANDAQHFTQGINKLLNPIGSFIY</sequence>
<organism evidence="2 3">
    <name type="scientific">Thalassotalea algicola</name>
    <dbReference type="NCBI Taxonomy" id="2716224"/>
    <lineage>
        <taxon>Bacteria</taxon>
        <taxon>Pseudomonadati</taxon>
        <taxon>Pseudomonadota</taxon>
        <taxon>Gammaproteobacteria</taxon>
        <taxon>Alteromonadales</taxon>
        <taxon>Colwelliaceae</taxon>
        <taxon>Thalassotalea</taxon>
    </lineage>
</organism>
<dbReference type="SUPFAM" id="SSF51182">
    <property type="entry name" value="RmlC-like cupins"/>
    <property type="match status" value="1"/>
</dbReference>
<comment type="caution">
    <text evidence="2">The sequence shown here is derived from an EMBL/GenBank/DDBJ whole genome shotgun (WGS) entry which is preliminary data.</text>
</comment>
<dbReference type="InterPro" id="IPR011051">
    <property type="entry name" value="RmlC_Cupin_sf"/>
</dbReference>
<dbReference type="Gene3D" id="2.60.120.10">
    <property type="entry name" value="Jelly Rolls"/>
    <property type="match status" value="1"/>
</dbReference>
<dbReference type="Proteomes" id="UP000568664">
    <property type="component" value="Unassembled WGS sequence"/>
</dbReference>
<name>A0A7Y0LCA6_9GAMM</name>
<accession>A0A7Y0LCA6</accession>